<keyword evidence="2" id="KW-0175">Coiled coil</keyword>
<protein>
    <submittedName>
        <fullName evidence="4">MerR family transcriptional regulator</fullName>
    </submittedName>
</protein>
<dbReference type="InterPro" id="IPR009061">
    <property type="entry name" value="DNA-bd_dom_put_sf"/>
</dbReference>
<sequence length="305" mass="33924">MDPMSDDTELFTIGELARRTGLAVRTIRFWSDCGVLAPTGRSAGGYRLYDAEAAARLDLVRTLRELGLDLDTVRRVLRGQATVRDVAEAHLRALEAEIHTLRVRRAVLRRVARRGSTTKEMRLMHELARMSADERQRVVDAFVRETFDGAGSDGSGAPIAQAMRTLPARLPADPTPEQEDAWVELVELLGDEDFRRRTREMAVAGARPAREPEGPDPARVAEHAGRAVRDGVAPESDRGREVLDRVLGRDVPPADRLRLADVLATFTDRRVERYWQLLGILNGRPPAPPQVPAFEWVIAALRAHA</sequence>
<dbReference type="SMART" id="SM00422">
    <property type="entry name" value="HTH_MERR"/>
    <property type="match status" value="1"/>
</dbReference>
<dbReference type="InterPro" id="IPR000551">
    <property type="entry name" value="MerR-type_HTH_dom"/>
</dbReference>
<dbReference type="EMBL" id="BMSV01000002">
    <property type="protein sequence ID" value="GGP95422.1"/>
    <property type="molecule type" value="Genomic_DNA"/>
</dbReference>
<dbReference type="Gene3D" id="1.10.1660.10">
    <property type="match status" value="1"/>
</dbReference>
<evidence type="ECO:0000313" key="5">
    <source>
        <dbReference type="Proteomes" id="UP000654123"/>
    </source>
</evidence>
<dbReference type="GO" id="GO:0003700">
    <property type="term" value="F:DNA-binding transcription factor activity"/>
    <property type="evidence" value="ECO:0007669"/>
    <property type="project" value="InterPro"/>
</dbReference>
<evidence type="ECO:0000256" key="2">
    <source>
        <dbReference type="SAM" id="Coils"/>
    </source>
</evidence>
<name>A0A918AX08_9ACTN</name>
<feature type="coiled-coil region" evidence="2">
    <location>
        <begin position="84"/>
        <end position="111"/>
    </location>
</feature>
<evidence type="ECO:0000256" key="1">
    <source>
        <dbReference type="ARBA" id="ARBA00023125"/>
    </source>
</evidence>
<dbReference type="InterPro" id="IPR047057">
    <property type="entry name" value="MerR_fam"/>
</dbReference>
<dbReference type="PANTHER" id="PTHR30204:SF93">
    <property type="entry name" value="HTH MERR-TYPE DOMAIN-CONTAINING PROTEIN"/>
    <property type="match status" value="1"/>
</dbReference>
<dbReference type="AlphaFoldDB" id="A0A918AX08"/>
<organism evidence="4 5">
    <name type="scientific">Streptomyces roseolilacinus</name>
    <dbReference type="NCBI Taxonomy" id="66904"/>
    <lineage>
        <taxon>Bacteria</taxon>
        <taxon>Bacillati</taxon>
        <taxon>Actinomycetota</taxon>
        <taxon>Actinomycetes</taxon>
        <taxon>Kitasatosporales</taxon>
        <taxon>Streptomycetaceae</taxon>
        <taxon>Streptomyces</taxon>
    </lineage>
</organism>
<dbReference type="SUPFAM" id="SSF46955">
    <property type="entry name" value="Putative DNA-binding domain"/>
    <property type="match status" value="1"/>
</dbReference>
<comment type="caution">
    <text evidence="4">The sequence shown here is derived from an EMBL/GenBank/DDBJ whole genome shotgun (WGS) entry which is preliminary data.</text>
</comment>
<dbReference type="Pfam" id="PF13411">
    <property type="entry name" value="MerR_1"/>
    <property type="match status" value="1"/>
</dbReference>
<dbReference type="PRINTS" id="PR00040">
    <property type="entry name" value="HTHMERR"/>
</dbReference>
<proteinExistence type="predicted"/>
<gene>
    <name evidence="4" type="ORF">GCM10010249_11840</name>
</gene>
<dbReference type="PANTHER" id="PTHR30204">
    <property type="entry name" value="REDOX-CYCLING DRUG-SENSING TRANSCRIPTIONAL ACTIVATOR SOXR"/>
    <property type="match status" value="1"/>
</dbReference>
<evidence type="ECO:0000259" key="3">
    <source>
        <dbReference type="PROSITE" id="PS50937"/>
    </source>
</evidence>
<dbReference type="GO" id="GO:0003677">
    <property type="term" value="F:DNA binding"/>
    <property type="evidence" value="ECO:0007669"/>
    <property type="project" value="UniProtKB-KW"/>
</dbReference>
<keyword evidence="1" id="KW-0238">DNA-binding</keyword>
<reference evidence="4" key="1">
    <citation type="journal article" date="2014" name="Int. J. Syst. Evol. Microbiol.">
        <title>Complete genome sequence of Corynebacterium casei LMG S-19264T (=DSM 44701T), isolated from a smear-ripened cheese.</title>
        <authorList>
            <consortium name="US DOE Joint Genome Institute (JGI-PGF)"/>
            <person name="Walter F."/>
            <person name="Albersmeier A."/>
            <person name="Kalinowski J."/>
            <person name="Ruckert C."/>
        </authorList>
    </citation>
    <scope>NUCLEOTIDE SEQUENCE</scope>
    <source>
        <strain evidence="4">JCM 4335</strain>
    </source>
</reference>
<dbReference type="PROSITE" id="PS50937">
    <property type="entry name" value="HTH_MERR_2"/>
    <property type="match status" value="1"/>
</dbReference>
<evidence type="ECO:0000313" key="4">
    <source>
        <dbReference type="EMBL" id="GGP95422.1"/>
    </source>
</evidence>
<keyword evidence="5" id="KW-1185">Reference proteome</keyword>
<accession>A0A918AX08</accession>
<feature type="domain" description="HTH merR-type" evidence="3">
    <location>
        <begin position="10"/>
        <end position="79"/>
    </location>
</feature>
<dbReference type="Proteomes" id="UP000654123">
    <property type="component" value="Unassembled WGS sequence"/>
</dbReference>
<reference evidence="4" key="2">
    <citation type="submission" date="2020-09" db="EMBL/GenBank/DDBJ databases">
        <authorList>
            <person name="Sun Q."/>
            <person name="Ohkuma M."/>
        </authorList>
    </citation>
    <scope>NUCLEOTIDE SEQUENCE</scope>
    <source>
        <strain evidence="4">JCM 4335</strain>
    </source>
</reference>